<dbReference type="Gramene" id="mRNA:HanXRQr2_Chr04g0148871">
    <property type="protein sequence ID" value="mRNA:HanXRQr2_Chr04g0148871"/>
    <property type="gene ID" value="HanXRQr2_Chr04g0148871"/>
</dbReference>
<keyword evidence="3" id="KW-0812">Transmembrane</keyword>
<dbReference type="SUPFAM" id="SSF57850">
    <property type="entry name" value="RING/U-box"/>
    <property type="match status" value="1"/>
</dbReference>
<dbReference type="Gene3D" id="3.30.40.10">
    <property type="entry name" value="Zinc/RING finger domain, C3HC4 (zinc finger)"/>
    <property type="match status" value="1"/>
</dbReference>
<feature type="domain" description="RING-type" evidence="4">
    <location>
        <begin position="325"/>
        <end position="366"/>
    </location>
</feature>
<dbReference type="PROSITE" id="PS50089">
    <property type="entry name" value="ZF_RING_2"/>
    <property type="match status" value="1"/>
</dbReference>
<organism evidence="6 7">
    <name type="scientific">Helianthus annuus</name>
    <name type="common">Common sunflower</name>
    <dbReference type="NCBI Taxonomy" id="4232"/>
    <lineage>
        <taxon>Eukaryota</taxon>
        <taxon>Viridiplantae</taxon>
        <taxon>Streptophyta</taxon>
        <taxon>Embryophyta</taxon>
        <taxon>Tracheophyta</taxon>
        <taxon>Spermatophyta</taxon>
        <taxon>Magnoliopsida</taxon>
        <taxon>eudicotyledons</taxon>
        <taxon>Gunneridae</taxon>
        <taxon>Pentapetalae</taxon>
        <taxon>asterids</taxon>
        <taxon>campanulids</taxon>
        <taxon>Asterales</taxon>
        <taxon>Asteraceae</taxon>
        <taxon>Asteroideae</taxon>
        <taxon>Heliantheae alliance</taxon>
        <taxon>Heliantheae</taxon>
        <taxon>Helianthus</taxon>
    </lineage>
</organism>
<feature type="compositionally biased region" description="Polar residues" evidence="2">
    <location>
        <begin position="456"/>
        <end position="466"/>
    </location>
</feature>
<reference evidence="5" key="3">
    <citation type="submission" date="2020-06" db="EMBL/GenBank/DDBJ databases">
        <title>Helianthus annuus Genome sequencing and assembly Release 2.</title>
        <authorList>
            <person name="Gouzy J."/>
            <person name="Langlade N."/>
            <person name="Munos S."/>
        </authorList>
    </citation>
    <scope>NUCLEOTIDE SEQUENCE</scope>
    <source>
        <tissue evidence="5">Leaves</tissue>
    </source>
</reference>
<feature type="transmembrane region" description="Helical" evidence="3">
    <location>
        <begin position="27"/>
        <end position="51"/>
    </location>
</feature>
<evidence type="ECO:0000313" key="6">
    <source>
        <dbReference type="EMBL" id="OTG27574.1"/>
    </source>
</evidence>
<feature type="transmembrane region" description="Helical" evidence="3">
    <location>
        <begin position="127"/>
        <end position="147"/>
    </location>
</feature>
<dbReference type="InParanoid" id="A0A251UWT9"/>
<dbReference type="Pfam" id="PF13639">
    <property type="entry name" value="zf-RING_2"/>
    <property type="match status" value="1"/>
</dbReference>
<evidence type="ECO:0000256" key="1">
    <source>
        <dbReference type="PROSITE-ProRule" id="PRU00175"/>
    </source>
</evidence>
<dbReference type="Proteomes" id="UP000215914">
    <property type="component" value="Chromosome 4"/>
</dbReference>
<feature type="transmembrane region" description="Helical" evidence="3">
    <location>
        <begin position="211"/>
        <end position="232"/>
    </location>
</feature>
<dbReference type="PANTHER" id="PTHR47179:SF4">
    <property type="entry name" value="ZINC FINGER, RING_FYVE_PHD-TYPE-RELATED"/>
    <property type="match status" value="1"/>
</dbReference>
<keyword evidence="1" id="KW-0863">Zinc-finger</keyword>
<feature type="compositionally biased region" description="Low complexity" evidence="2">
    <location>
        <begin position="416"/>
        <end position="446"/>
    </location>
</feature>
<dbReference type="GO" id="GO:0010182">
    <property type="term" value="P:sugar mediated signaling pathway"/>
    <property type="evidence" value="ECO:0000318"/>
    <property type="project" value="GO_Central"/>
</dbReference>
<keyword evidence="3" id="KW-0472">Membrane</keyword>
<dbReference type="PANTHER" id="PTHR47179">
    <property type="entry name" value="E3 UBIQUITIN-PROTEIN LIGASE SIS3"/>
    <property type="match status" value="1"/>
</dbReference>
<dbReference type="GO" id="GO:0004842">
    <property type="term" value="F:ubiquitin-protein transferase activity"/>
    <property type="evidence" value="ECO:0000318"/>
    <property type="project" value="GO_Central"/>
</dbReference>
<keyword evidence="1" id="KW-0479">Metal-binding</keyword>
<evidence type="ECO:0000313" key="5">
    <source>
        <dbReference type="EMBL" id="KAF5808727.1"/>
    </source>
</evidence>
<dbReference type="OMA" id="LCKFPLH"/>
<dbReference type="GO" id="GO:0008270">
    <property type="term" value="F:zinc ion binding"/>
    <property type="evidence" value="ECO:0007669"/>
    <property type="project" value="UniProtKB-KW"/>
</dbReference>
<proteinExistence type="predicted"/>
<dbReference type="InterPro" id="IPR001841">
    <property type="entry name" value="Znf_RING"/>
</dbReference>
<dbReference type="InterPro" id="IPR013083">
    <property type="entry name" value="Znf_RING/FYVE/PHD"/>
</dbReference>
<accession>A0A251UWT9</accession>
<sequence>MIPECRSATTGFLTHVLNRMSRCDSILILHPLVMFDAPILEISVAFIFFLARFHPILFFRFTCSLSNEYFRSIITSKPYLFPLIYHYLWRSEAHTSSGTMDSSYQCLRLVFMVLLSWKRYHLCKFPLHMWIVIDYAVVFVFRILMFVDSGLADKMGLDYGRQQRDAYFLGRLVVLSILYMVLYPFLWAWSITGSIWFTSAHKCLPEKNQKWGFLVWLIFSYGGLICLAIYLVNKWLTRRKVHLERAQLGITVSRISEYRVLVDMIRLPDRVFESAAQEMRVMEHDAVPHHPGLYLSENQRQAVEALIHELPLFSLKAVPTDCSDCPICLEEFHVGDEVRGLPCAHNFHLACIDKWLRLNIKCPRCRCSVFPNLELNDLPNIPPDTVLSSPSPPPPLQSQSYLARMQSFLMPLRTENAASSNSNSNSSSNSNLNASSTDNNNNNDSDVALEMAENGGQPSESHGQHTSGERVQ</sequence>
<keyword evidence="3" id="KW-1133">Transmembrane helix</keyword>
<name>A0A251UWT9_HELAN</name>
<evidence type="ECO:0000259" key="4">
    <source>
        <dbReference type="PROSITE" id="PS50089"/>
    </source>
</evidence>
<protein>
    <submittedName>
        <fullName evidence="6">Putative zinc finger, RING/FYVE/PHD-type</fullName>
    </submittedName>
    <submittedName>
        <fullName evidence="5">Transcription factor C2H2 family</fullName>
    </submittedName>
</protein>
<gene>
    <name evidence="6" type="ORF">HannXRQ_Chr04g0101541</name>
    <name evidence="5" type="ORF">HanXRQr2_Chr04g0148871</name>
</gene>
<keyword evidence="1" id="KW-0862">Zinc</keyword>
<reference evidence="6" key="2">
    <citation type="submission" date="2017-02" db="EMBL/GenBank/DDBJ databases">
        <title>Sunflower complete genome.</title>
        <authorList>
            <person name="Langlade N."/>
            <person name="Munos S."/>
        </authorList>
    </citation>
    <scope>NUCLEOTIDE SEQUENCE [LARGE SCALE GENOMIC DNA]</scope>
    <source>
        <tissue evidence="6">Leaves</tissue>
    </source>
</reference>
<keyword evidence="7" id="KW-1185">Reference proteome</keyword>
<dbReference type="SMART" id="SM00184">
    <property type="entry name" value="RING"/>
    <property type="match status" value="1"/>
</dbReference>
<dbReference type="EMBL" id="MNCJ02000319">
    <property type="protein sequence ID" value="KAF5808727.1"/>
    <property type="molecule type" value="Genomic_DNA"/>
</dbReference>
<feature type="transmembrane region" description="Helical" evidence="3">
    <location>
        <begin position="168"/>
        <end position="191"/>
    </location>
</feature>
<dbReference type="AlphaFoldDB" id="A0A251UWT9"/>
<feature type="region of interest" description="Disordered" evidence="2">
    <location>
        <begin position="415"/>
        <end position="472"/>
    </location>
</feature>
<dbReference type="EMBL" id="CM007893">
    <property type="protein sequence ID" value="OTG27574.1"/>
    <property type="molecule type" value="Genomic_DNA"/>
</dbReference>
<reference evidence="5 7" key="1">
    <citation type="journal article" date="2017" name="Nature">
        <title>The sunflower genome provides insights into oil metabolism, flowering and Asterid evolution.</title>
        <authorList>
            <person name="Badouin H."/>
            <person name="Gouzy J."/>
            <person name="Grassa C.J."/>
            <person name="Murat F."/>
            <person name="Staton S.E."/>
            <person name="Cottret L."/>
            <person name="Lelandais-Briere C."/>
            <person name="Owens G.L."/>
            <person name="Carrere S."/>
            <person name="Mayjonade B."/>
            <person name="Legrand L."/>
            <person name="Gill N."/>
            <person name="Kane N.C."/>
            <person name="Bowers J.E."/>
            <person name="Hubner S."/>
            <person name="Bellec A."/>
            <person name="Berard A."/>
            <person name="Berges H."/>
            <person name="Blanchet N."/>
            <person name="Boniface M.C."/>
            <person name="Brunel D."/>
            <person name="Catrice O."/>
            <person name="Chaidir N."/>
            <person name="Claudel C."/>
            <person name="Donnadieu C."/>
            <person name="Faraut T."/>
            <person name="Fievet G."/>
            <person name="Helmstetter N."/>
            <person name="King M."/>
            <person name="Knapp S.J."/>
            <person name="Lai Z."/>
            <person name="Le Paslier M.C."/>
            <person name="Lippi Y."/>
            <person name="Lorenzon L."/>
            <person name="Mandel J.R."/>
            <person name="Marage G."/>
            <person name="Marchand G."/>
            <person name="Marquand E."/>
            <person name="Bret-Mestries E."/>
            <person name="Morien E."/>
            <person name="Nambeesan S."/>
            <person name="Nguyen T."/>
            <person name="Pegot-Espagnet P."/>
            <person name="Pouilly N."/>
            <person name="Raftis F."/>
            <person name="Sallet E."/>
            <person name="Schiex T."/>
            <person name="Thomas J."/>
            <person name="Vandecasteele C."/>
            <person name="Vares D."/>
            <person name="Vear F."/>
            <person name="Vautrin S."/>
            <person name="Crespi M."/>
            <person name="Mangin B."/>
            <person name="Burke J.M."/>
            <person name="Salse J."/>
            <person name="Munos S."/>
            <person name="Vincourt P."/>
            <person name="Rieseberg L.H."/>
            <person name="Langlade N.B."/>
        </authorList>
    </citation>
    <scope>NUCLEOTIDE SEQUENCE [LARGE SCALE GENOMIC DNA]</scope>
    <source>
        <strain evidence="7">cv. SF193</strain>
        <tissue evidence="5">Leaves</tissue>
    </source>
</reference>
<evidence type="ECO:0000256" key="2">
    <source>
        <dbReference type="SAM" id="MobiDB-lite"/>
    </source>
</evidence>
<evidence type="ECO:0000313" key="7">
    <source>
        <dbReference type="Proteomes" id="UP000215914"/>
    </source>
</evidence>
<dbReference type="InterPro" id="IPR044793">
    <property type="entry name" value="SIS3"/>
</dbReference>
<evidence type="ECO:0000256" key="3">
    <source>
        <dbReference type="SAM" id="Phobius"/>
    </source>
</evidence>